<evidence type="ECO:0000313" key="3">
    <source>
        <dbReference type="Proteomes" id="UP000315017"/>
    </source>
</evidence>
<name>A0A517Y4L7_9BACT</name>
<keyword evidence="3" id="KW-1185">Reference proteome</keyword>
<feature type="transmembrane region" description="Helical" evidence="1">
    <location>
        <begin position="42"/>
        <end position="72"/>
    </location>
</feature>
<feature type="transmembrane region" description="Helical" evidence="1">
    <location>
        <begin position="115"/>
        <end position="135"/>
    </location>
</feature>
<dbReference type="Proteomes" id="UP000315017">
    <property type="component" value="Chromosome"/>
</dbReference>
<feature type="transmembrane region" description="Helical" evidence="1">
    <location>
        <begin position="178"/>
        <end position="195"/>
    </location>
</feature>
<evidence type="ECO:0000313" key="2">
    <source>
        <dbReference type="EMBL" id="QDU25167.1"/>
    </source>
</evidence>
<sequence>MCTKLEIKPERISIALLMLWTTMSAVLLAIDRATNDNWHGQYGLLFQGIAFVFSPLWGAGAVAVLLMLWRFATGGPTFPSQPGHWLLVIFGITSTTAMFLRFVVLSGMNTLGLAVPTYAILRIVTLGVALVLYIIPMRRFTGCWRATFAVGGLIGLVLLISVVLEFWEISTHFITYRIEWWANWLVLGLVALAVVDDLRNRRQRDNLHAVGVFVRIAFHLLIAAMPLIISLVMGF</sequence>
<gene>
    <name evidence="2" type="ORF">ETAA8_02290</name>
</gene>
<organism evidence="2 3">
    <name type="scientific">Anatilimnocola aggregata</name>
    <dbReference type="NCBI Taxonomy" id="2528021"/>
    <lineage>
        <taxon>Bacteria</taxon>
        <taxon>Pseudomonadati</taxon>
        <taxon>Planctomycetota</taxon>
        <taxon>Planctomycetia</taxon>
        <taxon>Pirellulales</taxon>
        <taxon>Pirellulaceae</taxon>
        <taxon>Anatilimnocola</taxon>
    </lineage>
</organism>
<protein>
    <submittedName>
        <fullName evidence="2">Uncharacterized protein</fullName>
    </submittedName>
</protein>
<feature type="transmembrane region" description="Helical" evidence="1">
    <location>
        <begin position="147"/>
        <end position="166"/>
    </location>
</feature>
<dbReference type="EMBL" id="CP036274">
    <property type="protein sequence ID" value="QDU25167.1"/>
    <property type="molecule type" value="Genomic_DNA"/>
</dbReference>
<reference evidence="2 3" key="1">
    <citation type="submission" date="2019-02" db="EMBL/GenBank/DDBJ databases">
        <title>Deep-cultivation of Planctomycetes and their phenomic and genomic characterization uncovers novel biology.</title>
        <authorList>
            <person name="Wiegand S."/>
            <person name="Jogler M."/>
            <person name="Boedeker C."/>
            <person name="Pinto D."/>
            <person name="Vollmers J."/>
            <person name="Rivas-Marin E."/>
            <person name="Kohn T."/>
            <person name="Peeters S.H."/>
            <person name="Heuer A."/>
            <person name="Rast P."/>
            <person name="Oberbeckmann S."/>
            <person name="Bunk B."/>
            <person name="Jeske O."/>
            <person name="Meyerdierks A."/>
            <person name="Storesund J.E."/>
            <person name="Kallscheuer N."/>
            <person name="Luecker S."/>
            <person name="Lage O.M."/>
            <person name="Pohl T."/>
            <person name="Merkel B.J."/>
            <person name="Hornburger P."/>
            <person name="Mueller R.-W."/>
            <person name="Bruemmer F."/>
            <person name="Labrenz M."/>
            <person name="Spormann A.M."/>
            <person name="Op den Camp H."/>
            <person name="Overmann J."/>
            <person name="Amann R."/>
            <person name="Jetten M.S.M."/>
            <person name="Mascher T."/>
            <person name="Medema M.H."/>
            <person name="Devos D.P."/>
            <person name="Kaster A.-K."/>
            <person name="Ovreas L."/>
            <person name="Rohde M."/>
            <person name="Galperin M.Y."/>
            <person name="Jogler C."/>
        </authorList>
    </citation>
    <scope>NUCLEOTIDE SEQUENCE [LARGE SCALE GENOMIC DNA]</scope>
    <source>
        <strain evidence="2 3">ETA_A8</strain>
    </source>
</reference>
<dbReference type="AlphaFoldDB" id="A0A517Y4L7"/>
<dbReference type="RefSeq" id="WP_145083651.1">
    <property type="nucleotide sequence ID" value="NZ_CP036274.1"/>
</dbReference>
<evidence type="ECO:0000256" key="1">
    <source>
        <dbReference type="SAM" id="Phobius"/>
    </source>
</evidence>
<dbReference type="KEGG" id="aagg:ETAA8_02290"/>
<proteinExistence type="predicted"/>
<keyword evidence="1" id="KW-0472">Membrane</keyword>
<feature type="transmembrane region" description="Helical" evidence="1">
    <location>
        <begin position="12"/>
        <end position="30"/>
    </location>
</feature>
<feature type="transmembrane region" description="Helical" evidence="1">
    <location>
        <begin position="207"/>
        <end position="233"/>
    </location>
</feature>
<dbReference type="OrthoDB" id="278857at2"/>
<keyword evidence="1" id="KW-0812">Transmembrane</keyword>
<keyword evidence="1" id="KW-1133">Transmembrane helix</keyword>
<feature type="transmembrane region" description="Helical" evidence="1">
    <location>
        <begin position="84"/>
        <end position="103"/>
    </location>
</feature>
<accession>A0A517Y4L7</accession>